<accession>A0A174CFB0</accession>
<dbReference type="CDD" id="cd03215">
    <property type="entry name" value="ABC_Carb_Monos_II"/>
    <property type="match status" value="1"/>
</dbReference>
<dbReference type="Proteomes" id="UP000095651">
    <property type="component" value="Unassembled WGS sequence"/>
</dbReference>
<evidence type="ECO:0000256" key="8">
    <source>
        <dbReference type="ARBA" id="ARBA00023136"/>
    </source>
</evidence>
<organism evidence="10 11">
    <name type="scientific">Hungatella hathewayi</name>
    <dbReference type="NCBI Taxonomy" id="154046"/>
    <lineage>
        <taxon>Bacteria</taxon>
        <taxon>Bacillati</taxon>
        <taxon>Bacillota</taxon>
        <taxon>Clostridia</taxon>
        <taxon>Lachnospirales</taxon>
        <taxon>Lachnospiraceae</taxon>
        <taxon>Hungatella</taxon>
    </lineage>
</organism>
<sequence>MLKNNNIIREDDVEELLKLQNITKKFGNVVANDHINLSVGKGEIRALLGENGAGKSTLMNIIYGLYQPTSGEIFFDGRQVEIHSPKEAIHLGIGMVHQHFMLIPELSVVENLVLGRHSRREPFLDLEEASEEIRKLSEMYGLDVDPKAKVCDLPVGSQQRVEIIKALYRGANVLILDEPTAVLAPQEAEHLGTVIRTLAEQGKTVIFITHKLMEARDLAHNITILRNGKTIVTVPARDKSNEELAQLMVGHPIATDLPRKKYAPGREALKISGLSMTAKDGKRLLDKINLTVHEGEIVAVAGVDGNGQSEVVEAVTGLRKITEGKVEFFNRDMSRTSVRDRIREGMGHIPQDRHKEGMALDMSLSDNMILETHGDKKFSRCGWIDYDKVNQYTGEMIEKYNVKATGYAAPAGSLSGGNQQKVVLAREVSREPKILIAAQPTRGLDISAVEFVHRKLLESRDSGVAILMISTELEECLSLSDRLAVMHQGRIMGVMNREEYDVEKIGLMIAGVHDGERKNEDKTER</sequence>
<dbReference type="EMBL" id="CYZE01000004">
    <property type="protein sequence ID" value="CUO12022.1"/>
    <property type="molecule type" value="Genomic_DNA"/>
</dbReference>
<keyword evidence="10" id="KW-0378">Hydrolase</keyword>
<protein>
    <submittedName>
        <fullName evidence="10">Sugar ABC transporter ATP-binding protein</fullName>
        <ecNumber evidence="10">3.6.3.17</ecNumber>
    </submittedName>
</protein>
<evidence type="ECO:0000256" key="6">
    <source>
        <dbReference type="ARBA" id="ARBA00022840"/>
    </source>
</evidence>
<evidence type="ECO:0000313" key="11">
    <source>
        <dbReference type="Proteomes" id="UP000095651"/>
    </source>
</evidence>
<dbReference type="CDD" id="cd03216">
    <property type="entry name" value="ABC_Carb_Monos_I"/>
    <property type="match status" value="1"/>
</dbReference>
<dbReference type="SMART" id="SM00382">
    <property type="entry name" value="AAA"/>
    <property type="match status" value="1"/>
</dbReference>
<keyword evidence="4" id="KW-0677">Repeat</keyword>
<reference evidence="10 11" key="1">
    <citation type="submission" date="2015-09" db="EMBL/GenBank/DDBJ databases">
        <authorList>
            <consortium name="Pathogen Informatics"/>
        </authorList>
    </citation>
    <scope>NUCLEOTIDE SEQUENCE [LARGE SCALE GENOMIC DNA]</scope>
    <source>
        <strain evidence="10 11">2789STDY5608850</strain>
    </source>
</reference>
<dbReference type="InterPro" id="IPR017871">
    <property type="entry name" value="ABC_transporter-like_CS"/>
</dbReference>
<dbReference type="GO" id="GO:0016887">
    <property type="term" value="F:ATP hydrolysis activity"/>
    <property type="evidence" value="ECO:0007669"/>
    <property type="project" value="InterPro"/>
</dbReference>
<gene>
    <name evidence="10" type="primary">mglA_3</name>
    <name evidence="10" type="ORF">ERS852407_01892</name>
</gene>
<dbReference type="InterPro" id="IPR003593">
    <property type="entry name" value="AAA+_ATPase"/>
</dbReference>
<proteinExistence type="predicted"/>
<dbReference type="PANTHER" id="PTHR43790:SF4">
    <property type="entry name" value="GUANOSINE IMPORT ATP-BINDING PROTEIN NUPO"/>
    <property type="match status" value="1"/>
</dbReference>
<dbReference type="InterPro" id="IPR050107">
    <property type="entry name" value="ABC_carbohydrate_import_ATPase"/>
</dbReference>
<evidence type="ECO:0000256" key="1">
    <source>
        <dbReference type="ARBA" id="ARBA00004202"/>
    </source>
</evidence>
<feature type="domain" description="ABC transporter" evidence="9">
    <location>
        <begin position="17"/>
        <end position="252"/>
    </location>
</feature>
<dbReference type="RefSeq" id="WP_055654486.1">
    <property type="nucleotide sequence ID" value="NZ_CABIXC010000004.1"/>
</dbReference>
<evidence type="ECO:0000256" key="3">
    <source>
        <dbReference type="ARBA" id="ARBA00022475"/>
    </source>
</evidence>
<dbReference type="SUPFAM" id="SSF52540">
    <property type="entry name" value="P-loop containing nucleoside triphosphate hydrolases"/>
    <property type="match status" value="2"/>
</dbReference>
<dbReference type="PANTHER" id="PTHR43790">
    <property type="entry name" value="CARBOHYDRATE TRANSPORT ATP-BINDING PROTEIN MG119-RELATED"/>
    <property type="match status" value="1"/>
</dbReference>
<keyword evidence="6 10" id="KW-0067">ATP-binding</keyword>
<comment type="subcellular location">
    <subcellularLocation>
        <location evidence="1">Cell membrane</location>
        <topology evidence="1">Peripheral membrane protein</topology>
    </subcellularLocation>
</comment>
<evidence type="ECO:0000256" key="2">
    <source>
        <dbReference type="ARBA" id="ARBA00022448"/>
    </source>
</evidence>
<dbReference type="InterPro" id="IPR027417">
    <property type="entry name" value="P-loop_NTPase"/>
</dbReference>
<name>A0A174CFB0_9FIRM</name>
<keyword evidence="5" id="KW-0547">Nucleotide-binding</keyword>
<keyword evidence="2" id="KW-0813">Transport</keyword>
<evidence type="ECO:0000256" key="7">
    <source>
        <dbReference type="ARBA" id="ARBA00022967"/>
    </source>
</evidence>
<keyword evidence="8" id="KW-0472">Membrane</keyword>
<evidence type="ECO:0000259" key="9">
    <source>
        <dbReference type="PROSITE" id="PS50893"/>
    </source>
</evidence>
<dbReference type="FunFam" id="3.40.50.300:FF:000127">
    <property type="entry name" value="Ribose import ATP-binding protein RbsA"/>
    <property type="match status" value="1"/>
</dbReference>
<dbReference type="InterPro" id="IPR003439">
    <property type="entry name" value="ABC_transporter-like_ATP-bd"/>
</dbReference>
<dbReference type="PROSITE" id="PS50893">
    <property type="entry name" value="ABC_TRANSPORTER_2"/>
    <property type="match status" value="2"/>
</dbReference>
<feature type="domain" description="ABC transporter" evidence="9">
    <location>
        <begin position="269"/>
        <end position="513"/>
    </location>
</feature>
<dbReference type="PROSITE" id="PS00211">
    <property type="entry name" value="ABC_TRANSPORTER_1"/>
    <property type="match status" value="1"/>
</dbReference>
<dbReference type="GO" id="GO:0005524">
    <property type="term" value="F:ATP binding"/>
    <property type="evidence" value="ECO:0007669"/>
    <property type="project" value="UniProtKB-KW"/>
</dbReference>
<evidence type="ECO:0000256" key="5">
    <source>
        <dbReference type="ARBA" id="ARBA00022741"/>
    </source>
</evidence>
<dbReference type="AlphaFoldDB" id="A0A174CFB0"/>
<dbReference type="GO" id="GO:0005886">
    <property type="term" value="C:plasma membrane"/>
    <property type="evidence" value="ECO:0007669"/>
    <property type="project" value="UniProtKB-SubCell"/>
</dbReference>
<keyword evidence="7" id="KW-1278">Translocase</keyword>
<evidence type="ECO:0000256" key="4">
    <source>
        <dbReference type="ARBA" id="ARBA00022737"/>
    </source>
</evidence>
<dbReference type="Pfam" id="PF00005">
    <property type="entry name" value="ABC_tran"/>
    <property type="match status" value="2"/>
</dbReference>
<evidence type="ECO:0000313" key="10">
    <source>
        <dbReference type="EMBL" id="CUO12022.1"/>
    </source>
</evidence>
<keyword evidence="3" id="KW-1003">Cell membrane</keyword>
<dbReference type="EC" id="3.6.3.17" evidence="10"/>
<dbReference type="Gene3D" id="3.40.50.300">
    <property type="entry name" value="P-loop containing nucleotide triphosphate hydrolases"/>
    <property type="match status" value="2"/>
</dbReference>